<sequence>MHLWLQVEIVKKFSIGNKLRLRIFWSNSGKRPFQPIFPHVLGRKQKLFVDFLTTFYSSYKEISNTKNNENNCKTDYFAITNYFSCPG</sequence>
<gene>
    <name evidence="1" type="ORF">NEQG_01728</name>
</gene>
<reference evidence="1" key="1">
    <citation type="submission" date="2011-01" db="EMBL/GenBank/DDBJ databases">
        <title>The Genome Sequence of Nematocida parisii strain ERTm3.</title>
        <authorList>
            <consortium name="The Broad Institute Genome Sequencing Platform"/>
            <consortium name="The Broad Institute Genome Sequencing Center for Infectious Disease"/>
            <person name="Cuomo C."/>
            <person name="Troemel E."/>
            <person name="Young S.K."/>
            <person name="Zeng Q."/>
            <person name="Gargeya S."/>
            <person name="Fitzgerald M."/>
            <person name="Haas B."/>
            <person name="Abouelleil A."/>
            <person name="Alvarado L."/>
            <person name="Arachchi H.M."/>
            <person name="Berlin A."/>
            <person name="Chapman S.B."/>
            <person name="Gearin G."/>
            <person name="Goldberg J."/>
            <person name="Griggs A."/>
            <person name="Gujja S."/>
            <person name="Hansen M."/>
            <person name="Heiman D."/>
            <person name="Howarth C."/>
            <person name="Larimer J."/>
            <person name="Lui A."/>
            <person name="MacDonald P.J.P."/>
            <person name="McCowen C."/>
            <person name="Montmayeur A."/>
            <person name="Murphy C."/>
            <person name="Neiman D."/>
            <person name="Pearson M."/>
            <person name="Priest M."/>
            <person name="Roberts A."/>
            <person name="Saif S."/>
            <person name="Shea T."/>
            <person name="Sisk P."/>
            <person name="Stolte C."/>
            <person name="Sykes S."/>
            <person name="Wortman J."/>
            <person name="Nusbaum C."/>
            <person name="Birren B."/>
        </authorList>
    </citation>
    <scope>NUCLEOTIDE SEQUENCE</scope>
    <source>
        <strain evidence="1">ERTm3</strain>
    </source>
</reference>
<dbReference type="HOGENOM" id="CLU_2483891_0_0_1"/>
<evidence type="ECO:0000313" key="1">
    <source>
        <dbReference type="EMBL" id="EIJ88284.1"/>
    </source>
</evidence>
<dbReference type="AlphaFoldDB" id="I3EGD7"/>
<proteinExistence type="predicted"/>
<dbReference type="InParanoid" id="I3EGD7"/>
<accession>I3EGD7</accession>
<dbReference type="Proteomes" id="UP000002872">
    <property type="component" value="Unassembled WGS sequence"/>
</dbReference>
<evidence type="ECO:0000313" key="2">
    <source>
        <dbReference type="Proteomes" id="UP000002872"/>
    </source>
</evidence>
<name>I3EGD7_NEMP3</name>
<organism evidence="1 2">
    <name type="scientific">Nematocida parisii (strain ERTm3)</name>
    <name type="common">Nematode killer fungus</name>
    <dbReference type="NCBI Taxonomy" id="935791"/>
    <lineage>
        <taxon>Eukaryota</taxon>
        <taxon>Fungi</taxon>
        <taxon>Fungi incertae sedis</taxon>
        <taxon>Microsporidia</taxon>
        <taxon>Nematocida</taxon>
    </lineage>
</organism>
<protein>
    <submittedName>
        <fullName evidence="1">Uncharacterized protein</fullName>
    </submittedName>
</protein>
<dbReference type="EMBL" id="GL870879">
    <property type="protein sequence ID" value="EIJ88284.1"/>
    <property type="molecule type" value="Genomic_DNA"/>
</dbReference>
<dbReference type="VEuPathDB" id="MicrosporidiaDB:NEQG_01728"/>
<keyword evidence="2" id="KW-1185">Reference proteome</keyword>